<dbReference type="PROSITE" id="PS00101">
    <property type="entry name" value="HEXAPEP_TRANSFERASES"/>
    <property type="match status" value="1"/>
</dbReference>
<comment type="similarity">
    <text evidence="1">Belongs to the transferase hexapeptide repeat family.</text>
</comment>
<dbReference type="CDD" id="cd03349">
    <property type="entry name" value="LbH_XAT"/>
    <property type="match status" value="1"/>
</dbReference>
<evidence type="ECO:0000313" key="5">
    <source>
        <dbReference type="EMBL" id="BBM62497.1"/>
    </source>
</evidence>
<dbReference type="RefSeq" id="WP_059256403.1">
    <property type="nucleotide sequence ID" value="NZ_BBVZ01000005.1"/>
</dbReference>
<dbReference type="SUPFAM" id="SSF51161">
    <property type="entry name" value="Trimeric LpxA-like enzymes"/>
    <property type="match status" value="1"/>
</dbReference>
<evidence type="ECO:0000256" key="4">
    <source>
        <dbReference type="ARBA" id="ARBA00023315"/>
    </source>
</evidence>
<reference evidence="5" key="1">
    <citation type="submission" date="2019-07" db="EMBL/GenBank/DDBJ databases">
        <title>Overview of O-antigen diversity of Escherichia albertii, an emerging enteropathogen; genetic structure, serology, and development of O-genotyping method.</title>
        <authorList>
            <person name="Ooka T."/>
            <person name="Seto K."/>
            <person name="Ogura Y."/>
            <person name="Iguchi A."/>
            <person name="Imura N."/>
            <person name="Honda M."/>
            <person name="Etoh Y."/>
            <person name="Ikeda T."/>
            <person name="Sugitani W."/>
            <person name="Konno T."/>
            <person name="Kawano K."/>
            <person name="Kudo Y."/>
            <person name="Murakami K."/>
            <person name="Hayashi T."/>
            <person name="Nishi J."/>
        </authorList>
    </citation>
    <scope>NUCLEOTIDE SEQUENCE</scope>
    <source>
        <strain evidence="5">HIPH08472</strain>
    </source>
</reference>
<dbReference type="PANTHER" id="PTHR43300:SF11">
    <property type="entry name" value="ACETYLTRANSFERASE RV3034C-RELATED"/>
    <property type="match status" value="1"/>
</dbReference>
<dbReference type="InterPro" id="IPR011004">
    <property type="entry name" value="Trimer_LpxA-like_sf"/>
</dbReference>
<keyword evidence="3" id="KW-0677">Repeat</keyword>
<dbReference type="InterPro" id="IPR050179">
    <property type="entry name" value="Trans_hexapeptide_repeat"/>
</dbReference>
<keyword evidence="4" id="KW-0012">Acyltransferase</keyword>
<evidence type="ECO:0000256" key="2">
    <source>
        <dbReference type="ARBA" id="ARBA00022679"/>
    </source>
</evidence>
<keyword evidence="2 5" id="KW-0808">Transferase</keyword>
<dbReference type="InterPro" id="IPR018357">
    <property type="entry name" value="Hexapep_transf_CS"/>
</dbReference>
<evidence type="ECO:0000256" key="3">
    <source>
        <dbReference type="ARBA" id="ARBA00022737"/>
    </source>
</evidence>
<dbReference type="AlphaFoldDB" id="A0A5A4U3T3"/>
<protein>
    <submittedName>
        <fullName evidence="5">Predicted acetyltransferase</fullName>
    </submittedName>
</protein>
<dbReference type="GO" id="GO:0016747">
    <property type="term" value="F:acyltransferase activity, transferring groups other than amino-acyl groups"/>
    <property type="evidence" value="ECO:0007669"/>
    <property type="project" value="UniProtKB-ARBA"/>
</dbReference>
<accession>A0A5A4U3T3</accession>
<dbReference type="Pfam" id="PF00132">
    <property type="entry name" value="Hexapep"/>
    <property type="match status" value="1"/>
</dbReference>
<proteinExistence type="inferred from homology"/>
<sequence>MVKNILFTIYQLLGFTAIKRKGLNFFFNIKNKKRRVKLSLNTNVRKTYFESHIAVLGDAEVISSSIGRGTYIGGGCRIINTKVGRFCSIAKDVHIVSGNHPTTDFISTHPMFYLSNNDTIINMGLNCLCKSKFNEYTYVDNQYVVNIGNDVWIGQGVMILNGVSIGDGSVIATGAVVTKDVPPFSIVGGIPAKVIKSRFSDKVIKDISDTKWWNYDIDFLIENVDSFESIEKFRSLSRHIKHD</sequence>
<evidence type="ECO:0000256" key="1">
    <source>
        <dbReference type="ARBA" id="ARBA00007274"/>
    </source>
</evidence>
<organism evidence="5">
    <name type="scientific">Escherichia albertii</name>
    <dbReference type="NCBI Taxonomy" id="208962"/>
    <lineage>
        <taxon>Bacteria</taxon>
        <taxon>Pseudomonadati</taxon>
        <taxon>Pseudomonadota</taxon>
        <taxon>Gammaproteobacteria</taxon>
        <taxon>Enterobacterales</taxon>
        <taxon>Enterobacteriaceae</taxon>
        <taxon>Escherichia</taxon>
    </lineage>
</organism>
<dbReference type="Gene3D" id="2.160.10.10">
    <property type="entry name" value="Hexapeptide repeat proteins"/>
    <property type="match status" value="1"/>
</dbReference>
<dbReference type="EMBL" id="LC494320">
    <property type="protein sequence ID" value="BBM62497.1"/>
    <property type="molecule type" value="Genomic_DNA"/>
</dbReference>
<dbReference type="PANTHER" id="PTHR43300">
    <property type="entry name" value="ACETYLTRANSFERASE"/>
    <property type="match status" value="1"/>
</dbReference>
<name>A0A5A4U3T3_ESCAL</name>
<dbReference type="InterPro" id="IPR001451">
    <property type="entry name" value="Hexapep"/>
</dbReference>